<dbReference type="Gene3D" id="3.40.50.150">
    <property type="entry name" value="Vaccinia Virus protein VP39"/>
    <property type="match status" value="1"/>
</dbReference>
<name>A0AAQ3L0U4_9LILI</name>
<evidence type="ECO:0000313" key="2">
    <source>
        <dbReference type="Proteomes" id="UP001327560"/>
    </source>
</evidence>
<dbReference type="PANTHER" id="PTHR14614">
    <property type="entry name" value="HEPATOCELLULAR CARCINOMA-ASSOCIATED ANTIGEN"/>
    <property type="match status" value="1"/>
</dbReference>
<dbReference type="SUPFAM" id="SSF53335">
    <property type="entry name" value="S-adenosyl-L-methionine-dependent methyltransferases"/>
    <property type="match status" value="1"/>
</dbReference>
<reference evidence="1 2" key="1">
    <citation type="submission" date="2023-10" db="EMBL/GenBank/DDBJ databases">
        <title>Chromosome-scale genome assembly provides insights into flower coloration mechanisms of Canna indica.</title>
        <authorList>
            <person name="Li C."/>
        </authorList>
    </citation>
    <scope>NUCLEOTIDE SEQUENCE [LARGE SCALE GENOMIC DNA]</scope>
    <source>
        <tissue evidence="1">Flower</tissue>
    </source>
</reference>
<proteinExistence type="predicted"/>
<evidence type="ECO:0008006" key="3">
    <source>
        <dbReference type="Google" id="ProtNLM"/>
    </source>
</evidence>
<dbReference type="InterPro" id="IPR029063">
    <property type="entry name" value="SAM-dependent_MTases_sf"/>
</dbReference>
<accession>A0AAQ3L0U4</accession>
<dbReference type="InterPro" id="IPR019410">
    <property type="entry name" value="Methyltransf_16"/>
</dbReference>
<organism evidence="1 2">
    <name type="scientific">Canna indica</name>
    <name type="common">Indian-shot</name>
    <dbReference type="NCBI Taxonomy" id="4628"/>
    <lineage>
        <taxon>Eukaryota</taxon>
        <taxon>Viridiplantae</taxon>
        <taxon>Streptophyta</taxon>
        <taxon>Embryophyta</taxon>
        <taxon>Tracheophyta</taxon>
        <taxon>Spermatophyta</taxon>
        <taxon>Magnoliopsida</taxon>
        <taxon>Liliopsida</taxon>
        <taxon>Zingiberales</taxon>
        <taxon>Cannaceae</taxon>
        <taxon>Canna</taxon>
    </lineage>
</organism>
<gene>
    <name evidence="1" type="ORF">Cni_G24813</name>
</gene>
<protein>
    <recommendedName>
        <fullName evidence="3">FAM86 N-terminal domain-containing protein</fullName>
    </recommendedName>
</protein>
<dbReference type="Pfam" id="PF10294">
    <property type="entry name" value="Methyltransf_16"/>
    <property type="match status" value="1"/>
</dbReference>
<keyword evidence="2" id="KW-1185">Reference proteome</keyword>
<dbReference type="AlphaFoldDB" id="A0AAQ3L0U4"/>
<dbReference type="Proteomes" id="UP001327560">
    <property type="component" value="Chromosome 8"/>
</dbReference>
<evidence type="ECO:0000313" key="1">
    <source>
        <dbReference type="EMBL" id="WOL16031.1"/>
    </source>
</evidence>
<sequence length="384" mass="42878">MDAGIAPCSSHTSFLYLKSAILAIEPVQFLISLARQAGGESITTRVQTFILEECIDDIVANGSELNHKYVKNILRKLIAAIESTSDTVVEVLYEKFAYYLTNQLEDHFLKENNRIYKQVTFLLPQGQKCSSRVDLVVPLQCSLNMLEGDTGCALWPSSLFLSELILSYQDIFSNKYCFEIGSGVGLVGVTLCHVGASKVILTDGDASTLANMRSNLELNNLDAETKTTSTKWTSVKPMVECRYLHWESASRSELQQYQPEIVLGADIIYDPLCIPHLVRVLSSLLNSAEYEPKEDEVSCGLIQNAEDFRSKLIQKKANEPPIGYIATVIRNQETFDCFLRLAAESSLCVLDITEMMKPLSLLPYMLSYDRSSVHLLRVSSSLLN</sequence>
<dbReference type="PANTHER" id="PTHR14614:SF130">
    <property type="entry name" value="PROTEIN-LYSINE N-METHYLTRANSFERASE EEF2KMT"/>
    <property type="match status" value="1"/>
</dbReference>
<dbReference type="EMBL" id="CP136897">
    <property type="protein sequence ID" value="WOL16031.1"/>
    <property type="molecule type" value="Genomic_DNA"/>
</dbReference>